<evidence type="ECO:0000256" key="1">
    <source>
        <dbReference type="SAM" id="MobiDB-lite"/>
    </source>
</evidence>
<dbReference type="Proteomes" id="UP000240505">
    <property type="component" value="Chromosome"/>
</dbReference>
<protein>
    <recommendedName>
        <fullName evidence="5">DUF2059 domain-containing protein</fullName>
    </recommendedName>
</protein>
<name>A0A2R4CCN0_9BURK</name>
<gene>
    <name evidence="3" type="ORF">C9I28_17570</name>
</gene>
<accession>A0A2R4CCN0</accession>
<feature type="chain" id="PRO_5015302971" description="DUF2059 domain-containing protein" evidence="2">
    <location>
        <begin position="25"/>
        <end position="239"/>
    </location>
</feature>
<evidence type="ECO:0000313" key="4">
    <source>
        <dbReference type="Proteomes" id="UP000240505"/>
    </source>
</evidence>
<dbReference type="RefSeq" id="WP_107142595.1">
    <property type="nucleotide sequence ID" value="NZ_CP028324.1"/>
</dbReference>
<proteinExistence type="predicted"/>
<organism evidence="3 4">
    <name type="scientific">Pseudoduganella armeniaca</name>
    <dbReference type="NCBI Taxonomy" id="2072590"/>
    <lineage>
        <taxon>Bacteria</taxon>
        <taxon>Pseudomonadati</taxon>
        <taxon>Pseudomonadota</taxon>
        <taxon>Betaproteobacteria</taxon>
        <taxon>Burkholderiales</taxon>
        <taxon>Oxalobacteraceae</taxon>
        <taxon>Telluria group</taxon>
        <taxon>Pseudoduganella</taxon>
    </lineage>
</organism>
<dbReference type="AlphaFoldDB" id="A0A2R4CCN0"/>
<evidence type="ECO:0008006" key="5">
    <source>
        <dbReference type="Google" id="ProtNLM"/>
    </source>
</evidence>
<reference evidence="3 4" key="1">
    <citation type="submission" date="2018-03" db="EMBL/GenBank/DDBJ databases">
        <title>Massilia armeniaca sp. nov., isolated from desert soil.</title>
        <authorList>
            <person name="Huang H."/>
            <person name="Ren M."/>
        </authorList>
    </citation>
    <scope>NUCLEOTIDE SEQUENCE [LARGE SCALE GENOMIC DNA]</scope>
    <source>
        <strain evidence="3 4">ZMN-3</strain>
    </source>
</reference>
<dbReference type="EMBL" id="CP028324">
    <property type="protein sequence ID" value="AVR97248.1"/>
    <property type="molecule type" value="Genomic_DNA"/>
</dbReference>
<feature type="region of interest" description="Disordered" evidence="1">
    <location>
        <begin position="218"/>
        <end position="239"/>
    </location>
</feature>
<sequence>MNGWKLVPLAALLCCVIVQGQPLAADADREFADQVERLLQRRGSDTYLADRVKREYERRFRDVVPVSKRDYSTQMRALLLTTFYSADREYGERLLALFGQYERRFPIQQSAAKEMFDALVGLRMFAQANDIASRYGLDVERLQLADGAATSDAGDTRAWRVDAGGALHRADVDVSGPLTVLVTAHPLCHFARNALADIEANARLSKVLLPKMRWMVPPAPRSSRVRSSAGTRPIRRPGC</sequence>
<evidence type="ECO:0000313" key="3">
    <source>
        <dbReference type="EMBL" id="AVR97248.1"/>
    </source>
</evidence>
<keyword evidence="4" id="KW-1185">Reference proteome</keyword>
<dbReference type="KEGG" id="masz:C9I28_17570"/>
<feature type="signal peptide" evidence="2">
    <location>
        <begin position="1"/>
        <end position="24"/>
    </location>
</feature>
<keyword evidence="2" id="KW-0732">Signal</keyword>
<evidence type="ECO:0000256" key="2">
    <source>
        <dbReference type="SAM" id="SignalP"/>
    </source>
</evidence>